<dbReference type="AlphaFoldDB" id="A0AAU7JE09"/>
<reference evidence="1" key="1">
    <citation type="submission" date="2024-05" db="EMBL/GenBank/DDBJ databases">
        <authorList>
            <person name="Kim S."/>
            <person name="Heo J."/>
            <person name="Choi H."/>
            <person name="Choi Y."/>
            <person name="Kwon S.-W."/>
            <person name="Kim Y."/>
        </authorList>
    </citation>
    <scope>NUCLEOTIDE SEQUENCE</scope>
    <source>
        <strain evidence="1">KACC 23698</strain>
    </source>
</reference>
<gene>
    <name evidence="1" type="ORF">ABEG18_23045</name>
</gene>
<dbReference type="RefSeq" id="WP_406855381.1">
    <property type="nucleotide sequence ID" value="NZ_CP157484.1"/>
</dbReference>
<organism evidence="1">
    <name type="scientific">Alsobacter sp. KACC 23698</name>
    <dbReference type="NCBI Taxonomy" id="3149229"/>
    <lineage>
        <taxon>Bacteria</taxon>
        <taxon>Pseudomonadati</taxon>
        <taxon>Pseudomonadota</taxon>
        <taxon>Alphaproteobacteria</taxon>
        <taxon>Hyphomicrobiales</taxon>
        <taxon>Alsobacteraceae</taxon>
        <taxon>Alsobacter</taxon>
    </lineage>
</organism>
<evidence type="ECO:0000313" key="1">
    <source>
        <dbReference type="EMBL" id="XBO38543.1"/>
    </source>
</evidence>
<accession>A0AAU7JE09</accession>
<sequence>MKPWMSGGFGFRISVRSAGALVGLAALTAPGLADSIDGNWCNEKTGKTMQIQGPSIVTPGGSRIEGRYSRHSFAYTVPERETPAGAAVTMGLINENAVQVQAGDGQQAEIWRRCEQTS</sequence>
<evidence type="ECO:0008006" key="2">
    <source>
        <dbReference type="Google" id="ProtNLM"/>
    </source>
</evidence>
<name>A0AAU7JE09_9HYPH</name>
<proteinExistence type="predicted"/>
<dbReference type="EMBL" id="CP157484">
    <property type="protein sequence ID" value="XBO38543.1"/>
    <property type="molecule type" value="Genomic_DNA"/>
</dbReference>
<protein>
    <recommendedName>
        <fullName evidence="2">DUF2147 domain-containing protein</fullName>
    </recommendedName>
</protein>